<dbReference type="PROSITE" id="PS51186">
    <property type="entry name" value="GNAT"/>
    <property type="match status" value="1"/>
</dbReference>
<organism evidence="2 3">
    <name type="scientific">Vagococcus carniphilus</name>
    <dbReference type="NCBI Taxonomy" id="218144"/>
    <lineage>
        <taxon>Bacteria</taxon>
        <taxon>Bacillati</taxon>
        <taxon>Bacillota</taxon>
        <taxon>Bacilli</taxon>
        <taxon>Lactobacillales</taxon>
        <taxon>Enterococcaceae</taxon>
        <taxon>Vagococcus</taxon>
    </lineage>
</organism>
<dbReference type="SUPFAM" id="SSF55729">
    <property type="entry name" value="Acyl-CoA N-acyltransferases (Nat)"/>
    <property type="match status" value="1"/>
</dbReference>
<dbReference type="Proteomes" id="UP001268577">
    <property type="component" value="Unassembled WGS sequence"/>
</dbReference>
<gene>
    <name evidence="2" type="ORF">P7H70_10330</name>
</gene>
<dbReference type="Pfam" id="PF00583">
    <property type="entry name" value="Acetyltransf_1"/>
    <property type="match status" value="1"/>
</dbReference>
<reference evidence="2" key="1">
    <citation type="submission" date="2023-03" db="EMBL/GenBank/DDBJ databases">
        <authorList>
            <person name="Shen W."/>
            <person name="Cai J."/>
        </authorList>
    </citation>
    <scope>NUCLEOTIDE SEQUENCE</scope>
    <source>
        <strain evidence="2">P96-3</strain>
    </source>
</reference>
<dbReference type="GO" id="GO:0016747">
    <property type="term" value="F:acyltransferase activity, transferring groups other than amino-acyl groups"/>
    <property type="evidence" value="ECO:0007669"/>
    <property type="project" value="InterPro"/>
</dbReference>
<evidence type="ECO:0000259" key="1">
    <source>
        <dbReference type="PROSITE" id="PS51186"/>
    </source>
</evidence>
<dbReference type="InterPro" id="IPR016181">
    <property type="entry name" value="Acyl_CoA_acyltransferase"/>
</dbReference>
<evidence type="ECO:0000313" key="3">
    <source>
        <dbReference type="Proteomes" id="UP001268577"/>
    </source>
</evidence>
<name>A0AAW8U4E3_9ENTE</name>
<accession>A0AAW8U4E3</accession>
<dbReference type="Gene3D" id="3.40.630.30">
    <property type="match status" value="1"/>
</dbReference>
<dbReference type="InterPro" id="IPR000182">
    <property type="entry name" value="GNAT_dom"/>
</dbReference>
<sequence length="174" mass="20451">MHVRLGNLEDLKQTDDILKDVAKKLKNKGSMQWSEILDGKETPVLIARLKQKEVIILEDEQEIIGLAYIYQDPDTWDKSLWHDEKIRDVYYLHKVAIKNNANGKNYGQLFLKEIINWVKRLSGTQIRLDCKADISYLNQFYPSVGFEFVGLRKQSDYKELNSDFNLYSYNISQE</sequence>
<protein>
    <submittedName>
        <fullName evidence="2">GNAT family N-acetyltransferase</fullName>
    </submittedName>
</protein>
<dbReference type="EMBL" id="JARQBZ010000018">
    <property type="protein sequence ID" value="MDT2834431.1"/>
    <property type="molecule type" value="Genomic_DNA"/>
</dbReference>
<comment type="caution">
    <text evidence="2">The sequence shown here is derived from an EMBL/GenBank/DDBJ whole genome shotgun (WGS) entry which is preliminary data.</text>
</comment>
<feature type="domain" description="N-acetyltransferase" evidence="1">
    <location>
        <begin position="1"/>
        <end position="172"/>
    </location>
</feature>
<dbReference type="AlphaFoldDB" id="A0AAW8U4E3"/>
<evidence type="ECO:0000313" key="2">
    <source>
        <dbReference type="EMBL" id="MDT2834431.1"/>
    </source>
</evidence>
<dbReference type="CDD" id="cd04301">
    <property type="entry name" value="NAT_SF"/>
    <property type="match status" value="1"/>
</dbReference>
<dbReference type="RefSeq" id="WP_311875457.1">
    <property type="nucleotide sequence ID" value="NZ_JARQBZ010000018.1"/>
</dbReference>
<proteinExistence type="predicted"/>